<feature type="transmembrane region" description="Helical" evidence="7">
    <location>
        <begin position="213"/>
        <end position="235"/>
    </location>
</feature>
<evidence type="ECO:0000313" key="9">
    <source>
        <dbReference type="Proteomes" id="UP000195402"/>
    </source>
</evidence>
<feature type="transmembrane region" description="Helical" evidence="7">
    <location>
        <begin position="88"/>
        <end position="106"/>
    </location>
</feature>
<dbReference type="InterPro" id="IPR037185">
    <property type="entry name" value="EmrE-like"/>
</dbReference>
<dbReference type="STRING" id="56857.A0A200QXZ4"/>
<organism evidence="8 9">
    <name type="scientific">Macleaya cordata</name>
    <name type="common">Five-seeded plume-poppy</name>
    <name type="synonym">Bocconia cordata</name>
    <dbReference type="NCBI Taxonomy" id="56857"/>
    <lineage>
        <taxon>Eukaryota</taxon>
        <taxon>Viridiplantae</taxon>
        <taxon>Streptophyta</taxon>
        <taxon>Embryophyta</taxon>
        <taxon>Tracheophyta</taxon>
        <taxon>Spermatophyta</taxon>
        <taxon>Magnoliopsida</taxon>
        <taxon>Ranunculales</taxon>
        <taxon>Papaveraceae</taxon>
        <taxon>Papaveroideae</taxon>
        <taxon>Macleaya</taxon>
    </lineage>
</organism>
<dbReference type="EMBL" id="MVGT01000860">
    <property type="protein sequence ID" value="OVA15270.1"/>
    <property type="molecule type" value="Genomic_DNA"/>
</dbReference>
<dbReference type="InParanoid" id="A0A200QXZ4"/>
<feature type="transmembrane region" description="Helical" evidence="7">
    <location>
        <begin position="51"/>
        <end position="76"/>
    </location>
</feature>
<evidence type="ECO:0000256" key="4">
    <source>
        <dbReference type="ARBA" id="ARBA00022692"/>
    </source>
</evidence>
<keyword evidence="3 7" id="KW-0813">Transport</keyword>
<feature type="transmembrane region" description="Helical" evidence="7">
    <location>
        <begin position="247"/>
        <end position="274"/>
    </location>
</feature>
<proteinExistence type="inferred from homology"/>
<evidence type="ECO:0000256" key="6">
    <source>
        <dbReference type="ARBA" id="ARBA00023136"/>
    </source>
</evidence>
<dbReference type="GO" id="GO:0005345">
    <property type="term" value="F:purine nucleobase transmembrane transporter activity"/>
    <property type="evidence" value="ECO:0007669"/>
    <property type="project" value="UniProtKB-UniRule"/>
</dbReference>
<dbReference type="GO" id="GO:0016020">
    <property type="term" value="C:membrane"/>
    <property type="evidence" value="ECO:0007669"/>
    <property type="project" value="UniProtKB-SubCell"/>
</dbReference>
<evidence type="ECO:0000256" key="5">
    <source>
        <dbReference type="ARBA" id="ARBA00022989"/>
    </source>
</evidence>
<dbReference type="OMA" id="WLFLINC"/>
<dbReference type="Proteomes" id="UP000195402">
    <property type="component" value="Unassembled WGS sequence"/>
</dbReference>
<evidence type="ECO:0000313" key="8">
    <source>
        <dbReference type="EMBL" id="OVA15270.1"/>
    </source>
</evidence>
<keyword evidence="6 7" id="KW-0472">Membrane</keyword>
<dbReference type="GO" id="GO:0015211">
    <property type="term" value="F:purine nucleoside transmembrane transporter activity"/>
    <property type="evidence" value="ECO:0007669"/>
    <property type="project" value="UniProtKB-UniRule"/>
</dbReference>
<gene>
    <name evidence="8" type="ORF">BVC80_5g61</name>
</gene>
<dbReference type="OrthoDB" id="1865379at2759"/>
<keyword evidence="4 7" id="KW-0812">Transmembrane</keyword>
<keyword evidence="5 7" id="KW-1133">Transmembrane helix</keyword>
<keyword evidence="9" id="KW-1185">Reference proteome</keyword>
<evidence type="ECO:0000256" key="3">
    <source>
        <dbReference type="ARBA" id="ARBA00022448"/>
    </source>
</evidence>
<dbReference type="PANTHER" id="PTHR31376:SF105">
    <property type="entry name" value="PURINE PERMEASE-RELATED"/>
    <property type="match status" value="1"/>
</dbReference>
<sequence>MNDTHNINNNNNNNKNTAETMVQQQEVEGVDHQLQTLEKDHLKESRKRIKWWLFLINCVLATTGTVGGPLTIRLYYQHGGSRRWLPTWLQTAGFPFLLIPCIILYVRNRSNQTNNQQASTFYLRPKLLIFSAVIGLVIGVDNFMYSSGLSYIPLSTSSILFSTQLAFTAIFALILVKQKFTPYSINAVLLMTLGAILLGLRKGGDRPPNVNDAQYLTGFFLTLGGAALLGIYLPLIELAYVKGGQEINFSIVTQVQIVTSLSATIFSSIGMLINHDFQAIPKEAKEFGLGEVKYYMVLVACAIMFQLLIVGSLGVIFCSSSLLCGIITTSMIPVTEIFSAILFKEKFNGEKGLSLILCLWGVTSYFYGVYRMSKKNIKNNKTESSPDSSPPLCDIVSLEDGCLSSPSKNTTVLTPGPKNSY</sequence>
<dbReference type="InterPro" id="IPR030182">
    <property type="entry name" value="PUP_plant"/>
</dbReference>
<feature type="transmembrane region" description="Helical" evidence="7">
    <location>
        <begin position="127"/>
        <end position="145"/>
    </location>
</feature>
<dbReference type="PANTHER" id="PTHR31376">
    <property type="entry name" value="OS09G0467300 PROTEIN-RELATED"/>
    <property type="match status" value="1"/>
</dbReference>
<feature type="transmembrane region" description="Helical" evidence="7">
    <location>
        <begin position="322"/>
        <end position="341"/>
    </location>
</feature>
<dbReference type="AlphaFoldDB" id="A0A200QXZ4"/>
<evidence type="ECO:0000256" key="1">
    <source>
        <dbReference type="ARBA" id="ARBA00004141"/>
    </source>
</evidence>
<dbReference type="Pfam" id="PF16913">
    <property type="entry name" value="PUNUT"/>
    <property type="match status" value="1"/>
</dbReference>
<protein>
    <recommendedName>
        <fullName evidence="7">Probable purine permease</fullName>
    </recommendedName>
</protein>
<comment type="similarity">
    <text evidence="2 7">Belongs to the purine permeases (TC 2.A.7.14) family.</text>
</comment>
<accession>A0A200QXZ4</accession>
<feature type="transmembrane region" description="Helical" evidence="7">
    <location>
        <begin position="353"/>
        <end position="370"/>
    </location>
</feature>
<dbReference type="SUPFAM" id="SSF103481">
    <property type="entry name" value="Multidrug resistance efflux transporter EmrE"/>
    <property type="match status" value="1"/>
</dbReference>
<reference evidence="8 9" key="1">
    <citation type="journal article" date="2017" name="Mol. Plant">
        <title>The Genome of Medicinal Plant Macleaya cordata Provides New Insights into Benzylisoquinoline Alkaloids Metabolism.</title>
        <authorList>
            <person name="Liu X."/>
            <person name="Liu Y."/>
            <person name="Huang P."/>
            <person name="Ma Y."/>
            <person name="Qing Z."/>
            <person name="Tang Q."/>
            <person name="Cao H."/>
            <person name="Cheng P."/>
            <person name="Zheng Y."/>
            <person name="Yuan Z."/>
            <person name="Zhou Y."/>
            <person name="Liu J."/>
            <person name="Tang Z."/>
            <person name="Zhuo Y."/>
            <person name="Zhang Y."/>
            <person name="Yu L."/>
            <person name="Huang J."/>
            <person name="Yang P."/>
            <person name="Peng Q."/>
            <person name="Zhang J."/>
            <person name="Jiang W."/>
            <person name="Zhang Z."/>
            <person name="Lin K."/>
            <person name="Ro D.K."/>
            <person name="Chen X."/>
            <person name="Xiong X."/>
            <person name="Shang Y."/>
            <person name="Huang S."/>
            <person name="Zeng J."/>
        </authorList>
    </citation>
    <scope>NUCLEOTIDE SEQUENCE [LARGE SCALE GENOMIC DNA]</scope>
    <source>
        <strain evidence="9">cv. BLH2017</strain>
        <tissue evidence="8">Root</tissue>
    </source>
</reference>
<name>A0A200QXZ4_MACCD</name>
<feature type="transmembrane region" description="Helical" evidence="7">
    <location>
        <begin position="151"/>
        <end position="176"/>
    </location>
</feature>
<comment type="caution">
    <text evidence="8">The sequence shown here is derived from an EMBL/GenBank/DDBJ whole genome shotgun (WGS) entry which is preliminary data.</text>
</comment>
<evidence type="ECO:0000256" key="2">
    <source>
        <dbReference type="ARBA" id="ARBA00006213"/>
    </source>
</evidence>
<evidence type="ECO:0000256" key="7">
    <source>
        <dbReference type="RuleBase" id="RU368015"/>
    </source>
</evidence>
<feature type="transmembrane region" description="Helical" evidence="7">
    <location>
        <begin position="183"/>
        <end position="201"/>
    </location>
</feature>
<comment type="subcellular location">
    <subcellularLocation>
        <location evidence="1 7">Membrane</location>
        <topology evidence="1 7">Multi-pass membrane protein</topology>
    </subcellularLocation>
</comment>
<feature type="transmembrane region" description="Helical" evidence="7">
    <location>
        <begin position="294"/>
        <end position="315"/>
    </location>
</feature>